<dbReference type="InterPro" id="IPR045129">
    <property type="entry name" value="RNF123/RKP/RSPRY1"/>
</dbReference>
<name>A0A5N5TPV5_9CRUS</name>
<sequence>MGCCCSKTQPPDPGGRYVRQEFGDMHINNWQENDDICISSSLLALTNKYVLDTLAVIRTLVDNEQEPPVSMSKLHTIADQESGWLIVVRSMVHVIPLEDPLGPAVIALLLDDCPLPCKETVVNLCKLFELSKERAKTAWKEPCIHRNICVILGCIAEKMAGPSSIALLTPSTLEYLLCHLDQDNYPCVVLFAIIALEKFAQTSENKNTILTELGEGEENKLRKLEYLVNSEDLQKKQIGFCAQCYM</sequence>
<dbReference type="GO" id="GO:0005737">
    <property type="term" value="C:cytoplasm"/>
    <property type="evidence" value="ECO:0007669"/>
    <property type="project" value="TreeGrafter"/>
</dbReference>
<gene>
    <name evidence="4" type="primary">RSPRY1</name>
    <name evidence="4" type="ORF">Anas_06131</name>
</gene>
<evidence type="ECO:0000256" key="1">
    <source>
        <dbReference type="ARBA" id="ARBA00022723"/>
    </source>
</evidence>
<reference evidence="4 5" key="1">
    <citation type="journal article" date="2019" name="PLoS Biol.">
        <title>Sex chromosomes control vertical transmission of feminizing Wolbachia symbionts in an isopod.</title>
        <authorList>
            <person name="Becking T."/>
            <person name="Chebbi M.A."/>
            <person name="Giraud I."/>
            <person name="Moumen B."/>
            <person name="Laverre T."/>
            <person name="Caubet Y."/>
            <person name="Peccoud J."/>
            <person name="Gilbert C."/>
            <person name="Cordaux R."/>
        </authorList>
    </citation>
    <scope>NUCLEOTIDE SEQUENCE [LARGE SCALE GENOMIC DNA]</scope>
    <source>
        <strain evidence="4">ANa2</strain>
        <tissue evidence="4">Whole body excluding digestive tract and cuticle</tissue>
    </source>
</reference>
<dbReference type="AlphaFoldDB" id="A0A5N5TPV5"/>
<keyword evidence="1" id="KW-0479">Metal-binding</keyword>
<proteinExistence type="predicted"/>
<dbReference type="GO" id="GO:0008270">
    <property type="term" value="F:zinc ion binding"/>
    <property type="evidence" value="ECO:0007669"/>
    <property type="project" value="UniProtKB-KW"/>
</dbReference>
<dbReference type="Proteomes" id="UP000326759">
    <property type="component" value="Unassembled WGS sequence"/>
</dbReference>
<keyword evidence="3" id="KW-0862">Zinc</keyword>
<accession>A0A5N5TPV5</accession>
<protein>
    <submittedName>
        <fullName evidence="4">RING finger and SPRY domain-containing protein 1</fullName>
    </submittedName>
</protein>
<dbReference type="EMBL" id="SEYY01000017">
    <property type="protein sequence ID" value="KAB7508204.1"/>
    <property type="molecule type" value="Genomic_DNA"/>
</dbReference>
<keyword evidence="5" id="KW-1185">Reference proteome</keyword>
<evidence type="ECO:0000256" key="2">
    <source>
        <dbReference type="ARBA" id="ARBA00022771"/>
    </source>
</evidence>
<evidence type="ECO:0000256" key="3">
    <source>
        <dbReference type="ARBA" id="ARBA00022833"/>
    </source>
</evidence>
<dbReference type="PANTHER" id="PTHR13363">
    <property type="entry name" value="RING FINGER AND SRY DOMAIN-CONTAINING"/>
    <property type="match status" value="1"/>
</dbReference>
<dbReference type="GO" id="GO:0051603">
    <property type="term" value="P:proteolysis involved in protein catabolic process"/>
    <property type="evidence" value="ECO:0007669"/>
    <property type="project" value="TreeGrafter"/>
</dbReference>
<keyword evidence="2" id="KW-0863">Zinc-finger</keyword>
<dbReference type="PANTHER" id="PTHR13363:SF6">
    <property type="entry name" value="RING FINGER AND SPRY DOMAIN-CONTAINING PROTEIN 1"/>
    <property type="match status" value="1"/>
</dbReference>
<organism evidence="4 5">
    <name type="scientific">Armadillidium nasatum</name>
    <dbReference type="NCBI Taxonomy" id="96803"/>
    <lineage>
        <taxon>Eukaryota</taxon>
        <taxon>Metazoa</taxon>
        <taxon>Ecdysozoa</taxon>
        <taxon>Arthropoda</taxon>
        <taxon>Crustacea</taxon>
        <taxon>Multicrustacea</taxon>
        <taxon>Malacostraca</taxon>
        <taxon>Eumalacostraca</taxon>
        <taxon>Peracarida</taxon>
        <taxon>Isopoda</taxon>
        <taxon>Oniscidea</taxon>
        <taxon>Crinocheta</taxon>
        <taxon>Armadillidiidae</taxon>
        <taxon>Armadillidium</taxon>
    </lineage>
</organism>
<dbReference type="OrthoDB" id="10017393at2759"/>
<evidence type="ECO:0000313" key="4">
    <source>
        <dbReference type="EMBL" id="KAB7508204.1"/>
    </source>
</evidence>
<comment type="caution">
    <text evidence="4">The sequence shown here is derived from an EMBL/GenBank/DDBJ whole genome shotgun (WGS) entry which is preliminary data.</text>
</comment>
<dbReference type="InterPro" id="IPR016024">
    <property type="entry name" value="ARM-type_fold"/>
</dbReference>
<dbReference type="GO" id="GO:0004842">
    <property type="term" value="F:ubiquitin-protein transferase activity"/>
    <property type="evidence" value="ECO:0007669"/>
    <property type="project" value="InterPro"/>
</dbReference>
<evidence type="ECO:0000313" key="5">
    <source>
        <dbReference type="Proteomes" id="UP000326759"/>
    </source>
</evidence>
<dbReference type="SUPFAM" id="SSF48371">
    <property type="entry name" value="ARM repeat"/>
    <property type="match status" value="1"/>
</dbReference>